<organism evidence="2 3">
    <name type="scientific">Streptomyces lateritius</name>
    <dbReference type="NCBI Taxonomy" id="67313"/>
    <lineage>
        <taxon>Bacteria</taxon>
        <taxon>Bacillati</taxon>
        <taxon>Actinomycetota</taxon>
        <taxon>Actinomycetes</taxon>
        <taxon>Kitasatosporales</taxon>
        <taxon>Streptomycetaceae</taxon>
        <taxon>Streptomyces</taxon>
    </lineage>
</organism>
<dbReference type="Proteomes" id="UP001603013">
    <property type="component" value="Unassembled WGS sequence"/>
</dbReference>
<accession>A0ABW6Y8F5</accession>
<comment type="caution">
    <text evidence="2">The sequence shown here is derived from an EMBL/GenBank/DDBJ whole genome shotgun (WGS) entry which is preliminary data.</text>
</comment>
<evidence type="ECO:0008006" key="4">
    <source>
        <dbReference type="Google" id="ProtNLM"/>
    </source>
</evidence>
<sequence>MSPLSADLSSSFRHFVVPMLLLVAAVVIVGRHGTGEEPRPSDDPKPVRAAAGAGNAQAGAQQAGPQGGIDVRRPSPIPTGAASAASVPAAPVPTGSGPGSAATPSTSPAPAAPVPTSSLPGAAGTTGPATGPAVPYQRLVVGECFDIDRDAPGTVVRRDCHRAHDAQLVAVLRLTGQPRTDEDVRDAAAELCRAPLRTKAAEQPSGTRWTTFVQYPYRSGYLLGSDTVACSLAVYSGGAAPGGSGPKLTAPLL</sequence>
<protein>
    <recommendedName>
        <fullName evidence="4">Septum formation-related domain-containing protein</fullName>
    </recommendedName>
</protein>
<feature type="compositionally biased region" description="Low complexity" evidence="1">
    <location>
        <begin position="78"/>
        <end position="131"/>
    </location>
</feature>
<proteinExistence type="predicted"/>
<reference evidence="2 3" key="1">
    <citation type="submission" date="2024-10" db="EMBL/GenBank/DDBJ databases">
        <title>The Natural Products Discovery Center: Release of the First 8490 Sequenced Strains for Exploring Actinobacteria Biosynthetic Diversity.</title>
        <authorList>
            <person name="Kalkreuter E."/>
            <person name="Kautsar S.A."/>
            <person name="Yang D."/>
            <person name="Bader C.D."/>
            <person name="Teijaro C.N."/>
            <person name="Fluegel L."/>
            <person name="Davis C.M."/>
            <person name="Simpson J.R."/>
            <person name="Lauterbach L."/>
            <person name="Steele A.D."/>
            <person name="Gui C."/>
            <person name="Meng S."/>
            <person name="Li G."/>
            <person name="Viehrig K."/>
            <person name="Ye F."/>
            <person name="Su P."/>
            <person name="Kiefer A.F."/>
            <person name="Nichols A."/>
            <person name="Cepeda A.J."/>
            <person name="Yan W."/>
            <person name="Fan B."/>
            <person name="Jiang Y."/>
            <person name="Adhikari A."/>
            <person name="Zheng C.-J."/>
            <person name="Schuster L."/>
            <person name="Cowan T.M."/>
            <person name="Smanski M.J."/>
            <person name="Chevrette M.G."/>
            <person name="De Carvalho L.P.S."/>
            <person name="Shen B."/>
        </authorList>
    </citation>
    <scope>NUCLEOTIDE SEQUENCE [LARGE SCALE GENOMIC DNA]</scope>
    <source>
        <strain evidence="2 3">NPDC015755</strain>
    </source>
</reference>
<dbReference type="EMBL" id="JBIBSM010000003">
    <property type="protein sequence ID" value="MFF8276030.1"/>
    <property type="molecule type" value="Genomic_DNA"/>
</dbReference>
<name>A0ABW6Y8F5_9ACTN</name>
<feature type="region of interest" description="Disordered" evidence="1">
    <location>
        <begin position="34"/>
        <end position="131"/>
    </location>
</feature>
<keyword evidence="3" id="KW-1185">Reference proteome</keyword>
<evidence type="ECO:0000313" key="2">
    <source>
        <dbReference type="EMBL" id="MFF8276030.1"/>
    </source>
</evidence>
<dbReference type="RefSeq" id="WP_391933612.1">
    <property type="nucleotide sequence ID" value="NZ_JBIBSM010000003.1"/>
</dbReference>
<gene>
    <name evidence="2" type="ORF">ACF05T_07945</name>
</gene>
<feature type="compositionally biased region" description="Low complexity" evidence="1">
    <location>
        <begin position="49"/>
        <end position="64"/>
    </location>
</feature>
<evidence type="ECO:0000313" key="3">
    <source>
        <dbReference type="Proteomes" id="UP001603013"/>
    </source>
</evidence>
<evidence type="ECO:0000256" key="1">
    <source>
        <dbReference type="SAM" id="MobiDB-lite"/>
    </source>
</evidence>
<feature type="compositionally biased region" description="Basic and acidic residues" evidence="1">
    <location>
        <begin position="34"/>
        <end position="46"/>
    </location>
</feature>